<evidence type="ECO:0000256" key="2">
    <source>
        <dbReference type="ARBA" id="ARBA00022630"/>
    </source>
</evidence>
<dbReference type="PANTHER" id="PTHR43706:SF17">
    <property type="entry name" value="NADH DEHYDROGENASE (EUROFUNG)"/>
    <property type="match status" value="1"/>
</dbReference>
<dbReference type="PANTHER" id="PTHR43706">
    <property type="entry name" value="NADH DEHYDROGENASE"/>
    <property type="match status" value="1"/>
</dbReference>
<comment type="caution">
    <text evidence="8">The sequence shown here is derived from an EMBL/GenBank/DDBJ whole genome shotgun (WGS) entry which is preliminary data.</text>
</comment>
<sequence length="447" mass="49565">MDLIRRGSRLLGRQASSSTKKQRIVIIGSGWAGFTFLQRLDARQYEVFVISPRSYFVFTPLLAGTAVGTLEFRCALESVRATRKCHFHEAWAESIDFDKREVTCSDAMKAVGDARTFAVPYDQLILAPGSYSNTFDIPGVHEHAHFLKSVEDARRIRNRVLACFEQASSPTTTAEERARLLTFCIVGGGPTGVEFAAELHDLVAKNLNKLYPDLAHLVKIEIFDIAESILVSFDKKLASYAQARFARDGIKVHTKQSPKRVLADRLVFTEDPKDAVGDLQDKPYGMLVWSTGLMASPLVQLLGKEGLIDVDDKTHALLTNGQLQVLHNGLPRKEVYALGDCATIQGQILPATAQVASQKGQYLASILNTRKIADFKFVYRGSMAFLGGGAAIVDASQAKNGPRISGRVAYIMWKTAYLTMTVSWRNKVLIPTYWLLNAIFGRDINRF</sequence>
<dbReference type="GO" id="GO:0003954">
    <property type="term" value="F:NADH dehydrogenase activity"/>
    <property type="evidence" value="ECO:0007669"/>
    <property type="project" value="InterPro"/>
</dbReference>
<feature type="domain" description="FAD/NAD(P)-binding" evidence="6">
    <location>
        <begin position="23"/>
        <end position="360"/>
    </location>
</feature>
<keyword evidence="4" id="KW-0560">Oxidoreductase</keyword>
<dbReference type="Pfam" id="PF07992">
    <property type="entry name" value="Pyr_redox_2"/>
    <property type="match status" value="1"/>
</dbReference>
<dbReference type="Gene3D" id="3.50.50.100">
    <property type="match status" value="1"/>
</dbReference>
<evidence type="ECO:0000256" key="1">
    <source>
        <dbReference type="ARBA" id="ARBA00005272"/>
    </source>
</evidence>
<accession>A0A1Y2FXB1</accession>
<evidence type="ECO:0000256" key="5">
    <source>
        <dbReference type="ARBA" id="ARBA00023027"/>
    </source>
</evidence>
<dbReference type="Proteomes" id="UP000193685">
    <property type="component" value="Unassembled WGS sequence"/>
</dbReference>
<reference evidence="8 9" key="1">
    <citation type="submission" date="2016-07" db="EMBL/GenBank/DDBJ databases">
        <title>Pervasive Adenine N6-methylation of Active Genes in Fungi.</title>
        <authorList>
            <consortium name="DOE Joint Genome Institute"/>
            <person name="Mondo S.J."/>
            <person name="Dannebaum R.O."/>
            <person name="Kuo R.C."/>
            <person name="Labutti K."/>
            <person name="Haridas S."/>
            <person name="Kuo A."/>
            <person name="Salamov A."/>
            <person name="Ahrendt S.R."/>
            <person name="Lipzen A."/>
            <person name="Sullivan W."/>
            <person name="Andreopoulos W.B."/>
            <person name="Clum A."/>
            <person name="Lindquist E."/>
            <person name="Daum C."/>
            <person name="Ramamoorthy G.K."/>
            <person name="Gryganskyi A."/>
            <person name="Culley D."/>
            <person name="Magnuson J.K."/>
            <person name="James T.Y."/>
            <person name="O'Malley M.A."/>
            <person name="Stajich J.E."/>
            <person name="Spatafora J.W."/>
            <person name="Visel A."/>
            <person name="Grigoriev I.V."/>
        </authorList>
    </citation>
    <scope>NUCLEOTIDE SEQUENCE [LARGE SCALE GENOMIC DNA]</scope>
    <source>
        <strain evidence="8 9">12-1054</strain>
    </source>
</reference>
<organism evidence="8 9">
    <name type="scientific">Protomyces lactucae-debilis</name>
    <dbReference type="NCBI Taxonomy" id="2754530"/>
    <lineage>
        <taxon>Eukaryota</taxon>
        <taxon>Fungi</taxon>
        <taxon>Dikarya</taxon>
        <taxon>Ascomycota</taxon>
        <taxon>Taphrinomycotina</taxon>
        <taxon>Taphrinomycetes</taxon>
        <taxon>Taphrinales</taxon>
        <taxon>Protomycetaceae</taxon>
        <taxon>Protomyces</taxon>
    </lineage>
</organism>
<comment type="similarity">
    <text evidence="1">Belongs to the NADH dehydrogenase family.</text>
</comment>
<keyword evidence="3" id="KW-0274">FAD</keyword>
<evidence type="ECO:0000259" key="6">
    <source>
        <dbReference type="Pfam" id="PF07992"/>
    </source>
</evidence>
<evidence type="ECO:0000259" key="7">
    <source>
        <dbReference type="Pfam" id="PF22366"/>
    </source>
</evidence>
<dbReference type="GeneID" id="63782863"/>
<keyword evidence="9" id="KW-1185">Reference proteome</keyword>
<gene>
    <name evidence="8" type="ORF">BCR37DRAFT_17124</name>
</gene>
<name>A0A1Y2FXB1_PROLT</name>
<dbReference type="OrthoDB" id="9992747at2759"/>
<dbReference type="RefSeq" id="XP_040728429.1">
    <property type="nucleotide sequence ID" value="XM_040866264.1"/>
</dbReference>
<evidence type="ECO:0000313" key="8">
    <source>
        <dbReference type="EMBL" id="ORY87934.1"/>
    </source>
</evidence>
<keyword evidence="2" id="KW-0285">Flavoprotein</keyword>
<dbReference type="InterPro" id="IPR036188">
    <property type="entry name" value="FAD/NAD-bd_sf"/>
</dbReference>
<dbReference type="SUPFAM" id="SSF51905">
    <property type="entry name" value="FAD/NAD(P)-binding domain"/>
    <property type="match status" value="2"/>
</dbReference>
<dbReference type="PRINTS" id="PR00368">
    <property type="entry name" value="FADPNR"/>
</dbReference>
<evidence type="ECO:0000256" key="4">
    <source>
        <dbReference type="ARBA" id="ARBA00023002"/>
    </source>
</evidence>
<dbReference type="AlphaFoldDB" id="A0A1Y2FXB1"/>
<evidence type="ECO:0000256" key="3">
    <source>
        <dbReference type="ARBA" id="ARBA00022827"/>
    </source>
</evidence>
<dbReference type="STRING" id="56484.A0A1Y2FXB1"/>
<protein>
    <submittedName>
        <fullName evidence="8">FAD/NAD(P)-binding domain-containing protein</fullName>
    </submittedName>
</protein>
<dbReference type="InterPro" id="IPR045024">
    <property type="entry name" value="NDH-2"/>
</dbReference>
<feature type="domain" description="External alternative NADH-ubiquinone oxidoreductase-like C-terminal" evidence="7">
    <location>
        <begin position="379"/>
        <end position="443"/>
    </location>
</feature>
<dbReference type="EMBL" id="MCFI01000001">
    <property type="protein sequence ID" value="ORY87934.1"/>
    <property type="molecule type" value="Genomic_DNA"/>
</dbReference>
<evidence type="ECO:0000313" key="9">
    <source>
        <dbReference type="Proteomes" id="UP000193685"/>
    </source>
</evidence>
<dbReference type="Pfam" id="PF22366">
    <property type="entry name" value="NDH2_C"/>
    <property type="match status" value="1"/>
</dbReference>
<dbReference type="GO" id="GO:0005739">
    <property type="term" value="C:mitochondrion"/>
    <property type="evidence" value="ECO:0007669"/>
    <property type="project" value="TreeGrafter"/>
</dbReference>
<dbReference type="InterPro" id="IPR054585">
    <property type="entry name" value="NDH2-like_C"/>
</dbReference>
<dbReference type="InterPro" id="IPR023753">
    <property type="entry name" value="FAD/NAD-binding_dom"/>
</dbReference>
<proteinExistence type="inferred from homology"/>
<dbReference type="OMA" id="DHCIFLD"/>
<keyword evidence="5" id="KW-0520">NAD</keyword>